<dbReference type="InterPro" id="IPR043145">
    <property type="entry name" value="Znf_ZZ_sf"/>
</dbReference>
<evidence type="ECO:0000256" key="6">
    <source>
        <dbReference type="ARBA" id="ARBA00022833"/>
    </source>
</evidence>
<feature type="region of interest" description="Disordered" evidence="9">
    <location>
        <begin position="443"/>
        <end position="465"/>
    </location>
</feature>
<dbReference type="SUPFAM" id="SSF57850">
    <property type="entry name" value="RING/U-box"/>
    <property type="match status" value="1"/>
</dbReference>
<evidence type="ECO:0000256" key="2">
    <source>
        <dbReference type="ARBA" id="ARBA00004496"/>
    </source>
</evidence>
<evidence type="ECO:0000259" key="11">
    <source>
        <dbReference type="PROSITE" id="PS51745"/>
    </source>
</evidence>
<evidence type="ECO:0000256" key="9">
    <source>
        <dbReference type="SAM" id="MobiDB-lite"/>
    </source>
</evidence>
<feature type="region of interest" description="Disordered" evidence="9">
    <location>
        <begin position="322"/>
        <end position="417"/>
    </location>
</feature>
<dbReference type="PANTHER" id="PTHR15090:SF0">
    <property type="entry name" value="SEQUESTOSOME-1"/>
    <property type="match status" value="1"/>
</dbReference>
<feature type="compositionally biased region" description="Basic residues" evidence="9">
    <location>
        <begin position="202"/>
        <end position="220"/>
    </location>
</feature>
<dbReference type="InterPro" id="IPR033741">
    <property type="entry name" value="SQSTM_UBA"/>
</dbReference>
<keyword evidence="6" id="KW-0862">Zinc</keyword>
<comment type="caution">
    <text evidence="12">The sequence shown here is derived from an EMBL/GenBank/DDBJ whole genome shotgun (WGS) entry which is preliminary data.</text>
</comment>
<dbReference type="FunFam" id="3.10.20.90:FF:000320">
    <property type="entry name" value="Predicted protein"/>
    <property type="match status" value="1"/>
</dbReference>
<name>A0ABD0TPU8_LOXSC</name>
<feature type="compositionally biased region" description="Low complexity" evidence="9">
    <location>
        <begin position="491"/>
        <end position="507"/>
    </location>
</feature>
<dbReference type="GO" id="GO:0005737">
    <property type="term" value="C:cytoplasm"/>
    <property type="evidence" value="ECO:0007669"/>
    <property type="project" value="UniProtKB-SubCell"/>
</dbReference>
<dbReference type="InterPro" id="IPR000433">
    <property type="entry name" value="Znf_ZZ"/>
</dbReference>
<dbReference type="Pfam" id="PF16577">
    <property type="entry name" value="UBA_5"/>
    <property type="match status" value="1"/>
</dbReference>
<evidence type="ECO:0000313" key="13">
    <source>
        <dbReference type="Proteomes" id="UP001549921"/>
    </source>
</evidence>
<feature type="compositionally biased region" description="Basic and acidic residues" evidence="9">
    <location>
        <begin position="262"/>
        <end position="272"/>
    </location>
</feature>
<dbReference type="Gene3D" id="1.10.8.10">
    <property type="entry name" value="DNA helicase RuvA subunit, C-terminal domain"/>
    <property type="match status" value="1"/>
</dbReference>
<gene>
    <name evidence="12" type="ORF">ABMA28_007197</name>
</gene>
<evidence type="ECO:0008006" key="14">
    <source>
        <dbReference type="Google" id="ProtNLM"/>
    </source>
</evidence>
<keyword evidence="5 8" id="KW-0863">Zinc-finger</keyword>
<feature type="compositionally biased region" description="Polar residues" evidence="9">
    <location>
        <begin position="338"/>
        <end position="348"/>
    </location>
</feature>
<feature type="region of interest" description="Disordered" evidence="9">
    <location>
        <begin position="193"/>
        <end position="238"/>
    </location>
</feature>
<dbReference type="GO" id="GO:0008270">
    <property type="term" value="F:zinc ion binding"/>
    <property type="evidence" value="ECO:0007669"/>
    <property type="project" value="UniProtKB-KW"/>
</dbReference>
<dbReference type="SUPFAM" id="SSF54277">
    <property type="entry name" value="CAD &amp; PB1 domains"/>
    <property type="match status" value="1"/>
</dbReference>
<feature type="compositionally biased region" description="Basic and acidic residues" evidence="9">
    <location>
        <begin position="386"/>
        <end position="412"/>
    </location>
</feature>
<dbReference type="AlphaFoldDB" id="A0ABD0TPU8"/>
<accession>A0ABD0TPU8</accession>
<evidence type="ECO:0000256" key="3">
    <source>
        <dbReference type="ARBA" id="ARBA00022490"/>
    </source>
</evidence>
<keyword evidence="3" id="KW-0963">Cytoplasm</keyword>
<evidence type="ECO:0000256" key="5">
    <source>
        <dbReference type="ARBA" id="ARBA00022771"/>
    </source>
</evidence>
<comment type="subcellular location">
    <subcellularLocation>
        <location evidence="2">Cytoplasm</location>
    </subcellularLocation>
    <subcellularLocation>
        <location evidence="1">Nucleus</location>
    </subcellularLocation>
</comment>
<dbReference type="SUPFAM" id="SSF46934">
    <property type="entry name" value="UBA-like"/>
    <property type="match status" value="1"/>
</dbReference>
<dbReference type="CDD" id="cd02340">
    <property type="entry name" value="ZZ_NBR1_like"/>
    <property type="match status" value="1"/>
</dbReference>
<dbReference type="Pfam" id="PF00569">
    <property type="entry name" value="ZZ"/>
    <property type="match status" value="1"/>
</dbReference>
<dbReference type="Gene3D" id="3.10.20.90">
    <property type="entry name" value="Phosphatidylinositol 3-kinase Catalytic Subunit, Chain A, domain 1"/>
    <property type="match status" value="1"/>
</dbReference>
<evidence type="ECO:0000259" key="10">
    <source>
        <dbReference type="PROSITE" id="PS50135"/>
    </source>
</evidence>
<proteinExistence type="predicted"/>
<keyword evidence="4" id="KW-0479">Metal-binding</keyword>
<feature type="domain" description="ZZ-type" evidence="10">
    <location>
        <begin position="123"/>
        <end position="173"/>
    </location>
</feature>
<dbReference type="InterPro" id="IPR009060">
    <property type="entry name" value="UBA-like_sf"/>
</dbReference>
<feature type="compositionally biased region" description="Low complexity" evidence="9">
    <location>
        <begin position="370"/>
        <end position="385"/>
    </location>
</feature>
<dbReference type="SMART" id="SM00666">
    <property type="entry name" value="PB1"/>
    <property type="match status" value="1"/>
</dbReference>
<feature type="region of interest" description="Disordered" evidence="9">
    <location>
        <begin position="491"/>
        <end position="536"/>
    </location>
</feature>
<dbReference type="InterPro" id="IPR053793">
    <property type="entry name" value="PB1-like"/>
</dbReference>
<dbReference type="CDD" id="cd14320">
    <property type="entry name" value="UBA_SQSTM"/>
    <property type="match status" value="1"/>
</dbReference>
<dbReference type="PROSITE" id="PS51745">
    <property type="entry name" value="PB1"/>
    <property type="match status" value="1"/>
</dbReference>
<sequence length="590" mass="64901">MEDQVPFKVYTYWGDDSNPEVRRFGVEKSTVTSYQYLIAKLHDVFPGLKTKNYSVTWKDEEGDNITISSDEEMVTALSALCGTGNLIKLNIYVKEAEEKDDDCDIVLTAVTDNPTVGPSNLPHYGVTCDGCNSPVVGFRYKCTSCQDFDLCSKCEASGIHPEHCMVRVPSPVMPRALIKAAIKKSRHFLKSVAGAMGDEGSHHKRHRRDRSGERRHHSADHHRGADHHRDRDHHRRPRNSWLETFATYMNEFANLAGDIPQEPERKPEEPKTDNPQNPQAQQSEAATSTEGHPFHPGVENIPKLVEMCFNGTLVKHLAQQIPPPNTATASQTQTPPTDTNVTSSNLNDNDVEMAEGSKLKKTEEVKESTPPETSASASSSSSSAETVRDASPDKADGWTLINKEKDLMDTTDKPSAPTEPTVTVGFNLPQEFQTHVNVSKPANPPANVVEPVPEQPKAPQQPTMPQPVVQPMYPWAQAFSQANYGQSIWAPTTPQQQQQAAPTVTPMAPQPVPIKTPQPAPTAPQPKPAPAPQPQIKYHPKAHIDAAIKHMLAMGFTNEGGWLTQLLESKDGNIAAVLDLLTPVSPNRRT</sequence>
<keyword evidence="7" id="KW-0539">Nucleus</keyword>
<dbReference type="PANTHER" id="PTHR15090">
    <property type="entry name" value="SEQUESTOSOME 1-RELATED"/>
    <property type="match status" value="1"/>
</dbReference>
<feature type="compositionally biased region" description="Low complexity" evidence="9">
    <location>
        <begin position="326"/>
        <end position="337"/>
    </location>
</feature>
<feature type="domain" description="PB1" evidence="11">
    <location>
        <begin position="4"/>
        <end position="96"/>
    </location>
</feature>
<feature type="region of interest" description="Disordered" evidence="9">
    <location>
        <begin position="259"/>
        <end position="298"/>
    </location>
</feature>
<protein>
    <recommendedName>
        <fullName evidence="14">Sequestosome-1</fullName>
    </recommendedName>
</protein>
<feature type="compositionally biased region" description="Pro residues" evidence="9">
    <location>
        <begin position="508"/>
        <end position="533"/>
    </location>
</feature>
<dbReference type="InterPro" id="IPR000270">
    <property type="entry name" value="PB1_dom"/>
</dbReference>
<dbReference type="FunFam" id="3.30.60.90:FF:000016">
    <property type="entry name" value="Refractory to sigma P"/>
    <property type="match status" value="1"/>
</dbReference>
<dbReference type="EMBL" id="JBEDNZ010000002">
    <property type="protein sequence ID" value="KAL0851381.1"/>
    <property type="molecule type" value="Genomic_DNA"/>
</dbReference>
<feature type="compositionally biased region" description="Basic and acidic residues" evidence="9">
    <location>
        <begin position="355"/>
        <end position="369"/>
    </location>
</feature>
<dbReference type="InterPro" id="IPR052260">
    <property type="entry name" value="Autophagy_Rcpt_SigReg"/>
</dbReference>
<evidence type="ECO:0000256" key="1">
    <source>
        <dbReference type="ARBA" id="ARBA00004123"/>
    </source>
</evidence>
<dbReference type="Proteomes" id="UP001549921">
    <property type="component" value="Unassembled WGS sequence"/>
</dbReference>
<dbReference type="PROSITE" id="PS50135">
    <property type="entry name" value="ZF_ZZ_2"/>
    <property type="match status" value="1"/>
</dbReference>
<evidence type="ECO:0000256" key="7">
    <source>
        <dbReference type="ARBA" id="ARBA00023242"/>
    </source>
</evidence>
<reference evidence="12 13" key="1">
    <citation type="submission" date="2024-06" db="EMBL/GenBank/DDBJ databases">
        <title>A chromosome-level genome assembly of beet webworm, Loxostege sticticalis.</title>
        <authorList>
            <person name="Zhang Y."/>
        </authorList>
    </citation>
    <scope>NUCLEOTIDE SEQUENCE [LARGE SCALE GENOMIC DNA]</scope>
    <source>
        <strain evidence="12">AQ028</strain>
        <tissue evidence="12">Male pupae</tissue>
    </source>
</reference>
<dbReference type="Pfam" id="PF00564">
    <property type="entry name" value="PB1"/>
    <property type="match status" value="1"/>
</dbReference>
<dbReference type="SMART" id="SM00291">
    <property type="entry name" value="ZnF_ZZ"/>
    <property type="match status" value="1"/>
</dbReference>
<organism evidence="12 13">
    <name type="scientific">Loxostege sticticalis</name>
    <name type="common">Beet webworm moth</name>
    <dbReference type="NCBI Taxonomy" id="481309"/>
    <lineage>
        <taxon>Eukaryota</taxon>
        <taxon>Metazoa</taxon>
        <taxon>Ecdysozoa</taxon>
        <taxon>Arthropoda</taxon>
        <taxon>Hexapoda</taxon>
        <taxon>Insecta</taxon>
        <taxon>Pterygota</taxon>
        <taxon>Neoptera</taxon>
        <taxon>Endopterygota</taxon>
        <taxon>Lepidoptera</taxon>
        <taxon>Glossata</taxon>
        <taxon>Ditrysia</taxon>
        <taxon>Pyraloidea</taxon>
        <taxon>Crambidae</taxon>
        <taxon>Pyraustinae</taxon>
        <taxon>Loxostege</taxon>
    </lineage>
</organism>
<evidence type="ECO:0000313" key="12">
    <source>
        <dbReference type="EMBL" id="KAL0851381.1"/>
    </source>
</evidence>
<evidence type="ECO:0000256" key="4">
    <source>
        <dbReference type="ARBA" id="ARBA00022723"/>
    </source>
</evidence>
<dbReference type="GO" id="GO:0005634">
    <property type="term" value="C:nucleus"/>
    <property type="evidence" value="ECO:0007669"/>
    <property type="project" value="UniProtKB-SubCell"/>
</dbReference>
<dbReference type="PROSITE" id="PS01357">
    <property type="entry name" value="ZF_ZZ_1"/>
    <property type="match status" value="1"/>
</dbReference>
<evidence type="ECO:0000256" key="8">
    <source>
        <dbReference type="PROSITE-ProRule" id="PRU00228"/>
    </source>
</evidence>
<feature type="compositionally biased region" description="Polar residues" evidence="9">
    <location>
        <begin position="273"/>
        <end position="290"/>
    </location>
</feature>
<dbReference type="Gene3D" id="3.30.60.90">
    <property type="match status" value="1"/>
</dbReference>